<sequence>MLVGCGSPDSASEYATIEVNQPCGEKPNCVSTVDTREAHNLAPFELSHKGLEQWEHIEQLALSLPGASLATKKDDYFRVECTSKIFRFVDDFEVRKQANQLIVRSESRTGYSDFGVNRDRADSFRVMLEKEGYLTLN</sequence>
<gene>
    <name evidence="1" type="ORF">NHN17_03370</name>
</gene>
<dbReference type="PANTHER" id="PTHR34801:SF6">
    <property type="entry name" value="SLL1620 PROTEIN"/>
    <property type="match status" value="1"/>
</dbReference>
<dbReference type="PIRSF" id="PIRSF026426">
    <property type="entry name" value="DUF1499"/>
    <property type="match status" value="1"/>
</dbReference>
<dbReference type="EMBL" id="JANEYT010000004">
    <property type="protein sequence ID" value="MCQ1057114.1"/>
    <property type="molecule type" value="Genomic_DNA"/>
</dbReference>
<dbReference type="PANTHER" id="PTHR34801">
    <property type="entry name" value="EXPRESSED PROTEIN"/>
    <property type="match status" value="1"/>
</dbReference>
<comment type="caution">
    <text evidence="1">The sequence shown here is derived from an EMBL/GenBank/DDBJ whole genome shotgun (WGS) entry which is preliminary data.</text>
</comment>
<proteinExistence type="predicted"/>
<keyword evidence="2" id="KW-1185">Reference proteome</keyword>
<dbReference type="Proteomes" id="UP001524460">
    <property type="component" value="Unassembled WGS sequence"/>
</dbReference>
<name>A0ABT1N1I0_9GAMM</name>
<reference evidence="1 2" key="1">
    <citation type="submission" date="2022-07" db="EMBL/GenBank/DDBJ databases">
        <title>Photobacterium pectinilyticum sp. nov., a marine bacterium isolated from surface seawater of Qingdao offshore.</title>
        <authorList>
            <person name="Wang X."/>
        </authorList>
    </citation>
    <scope>NUCLEOTIDE SEQUENCE [LARGE SCALE GENOMIC DNA]</scope>
    <source>
        <strain evidence="1 2">ZSDE20</strain>
    </source>
</reference>
<protein>
    <submittedName>
        <fullName evidence="1">DUF1499 domain-containing protein</fullName>
    </submittedName>
</protein>
<dbReference type="InterPro" id="IPR010865">
    <property type="entry name" value="DUF1499"/>
</dbReference>
<evidence type="ECO:0000313" key="1">
    <source>
        <dbReference type="EMBL" id="MCQ1057114.1"/>
    </source>
</evidence>
<accession>A0ABT1N1I0</accession>
<dbReference type="Pfam" id="PF07386">
    <property type="entry name" value="DUF1499"/>
    <property type="match status" value="1"/>
</dbReference>
<organism evidence="1 2">
    <name type="scientific">Photobacterium pectinilyticum</name>
    <dbReference type="NCBI Taxonomy" id="2906793"/>
    <lineage>
        <taxon>Bacteria</taxon>
        <taxon>Pseudomonadati</taxon>
        <taxon>Pseudomonadota</taxon>
        <taxon>Gammaproteobacteria</taxon>
        <taxon>Vibrionales</taxon>
        <taxon>Vibrionaceae</taxon>
        <taxon>Photobacterium</taxon>
    </lineage>
</organism>
<evidence type="ECO:0000313" key="2">
    <source>
        <dbReference type="Proteomes" id="UP001524460"/>
    </source>
</evidence>